<dbReference type="RefSeq" id="XP_031563078.1">
    <property type="nucleotide sequence ID" value="XM_031707218.1"/>
</dbReference>
<gene>
    <name evidence="5" type="primary">LOC116298688</name>
</gene>
<dbReference type="SMART" id="SM00320">
    <property type="entry name" value="WD40"/>
    <property type="match status" value="5"/>
</dbReference>
<dbReference type="Proteomes" id="UP000515163">
    <property type="component" value="Unplaced"/>
</dbReference>
<keyword evidence="2" id="KW-0677">Repeat</keyword>
<evidence type="ECO:0000313" key="5">
    <source>
        <dbReference type="RefSeq" id="XP_031563078.1"/>
    </source>
</evidence>
<evidence type="ECO:0000256" key="2">
    <source>
        <dbReference type="ARBA" id="ARBA00022737"/>
    </source>
</evidence>
<dbReference type="SUPFAM" id="SSF50978">
    <property type="entry name" value="WD40 repeat-like"/>
    <property type="match status" value="1"/>
</dbReference>
<dbReference type="OrthoDB" id="361494at2759"/>
<dbReference type="InterPro" id="IPR015943">
    <property type="entry name" value="WD40/YVTN_repeat-like_dom_sf"/>
</dbReference>
<evidence type="ECO:0000313" key="4">
    <source>
        <dbReference type="Proteomes" id="UP000515163"/>
    </source>
</evidence>
<dbReference type="PANTHER" id="PTHR47822">
    <property type="entry name" value="CARBOHYDRATE BINDING DOMAIN CONTAINING PROTEIN"/>
    <property type="match status" value="1"/>
</dbReference>
<sequence>MSAGRKRLEDALQVGKEIENSQNNGSTPVAAHGLPKVSSIKDLDFGDIMGVFSVHLSQNAQFLAAGCGNGAVQVYSMESGKKRRPLKHGSLYGLPVTTVKFLPYKDDKLMSTSSDGTITCWDLNGWCTLSTVDEIQNEISALDFSHDGKIFATAGKDHNVRVYDTETMQMKILFAGAEITERAVDLDVVKPESGHGRKVFGLKFHPFDDNVFLTGGWDRCLKIWDVRVDQVVRSINGPYICGDGIDIFQDDILTASWLNQNALQVWDYTSGKLIEDIPFPCHEHGEFLYVGRFLWKEVVIAGGSGTNDVKIISRNPYKVIDSIDDEGKPIQALDVLTGAQLIALGGTGTHVKLVSLST</sequence>
<organism evidence="4 5">
    <name type="scientific">Actinia tenebrosa</name>
    <name type="common">Australian red waratah sea anemone</name>
    <dbReference type="NCBI Taxonomy" id="6105"/>
    <lineage>
        <taxon>Eukaryota</taxon>
        <taxon>Metazoa</taxon>
        <taxon>Cnidaria</taxon>
        <taxon>Anthozoa</taxon>
        <taxon>Hexacorallia</taxon>
        <taxon>Actiniaria</taxon>
        <taxon>Actiniidae</taxon>
        <taxon>Actinia</taxon>
    </lineage>
</organism>
<evidence type="ECO:0000256" key="3">
    <source>
        <dbReference type="PROSITE-ProRule" id="PRU00221"/>
    </source>
</evidence>
<dbReference type="PRINTS" id="PR00320">
    <property type="entry name" value="GPROTEINBRPT"/>
</dbReference>
<dbReference type="PROSITE" id="PS50294">
    <property type="entry name" value="WD_REPEATS_REGION"/>
    <property type="match status" value="1"/>
</dbReference>
<dbReference type="KEGG" id="aten:116298688"/>
<reference evidence="5" key="1">
    <citation type="submission" date="2025-08" db="UniProtKB">
        <authorList>
            <consortium name="RefSeq"/>
        </authorList>
    </citation>
    <scope>IDENTIFICATION</scope>
    <source>
        <tissue evidence="5">Tentacle</tissue>
    </source>
</reference>
<evidence type="ECO:0000256" key="1">
    <source>
        <dbReference type="ARBA" id="ARBA00022574"/>
    </source>
</evidence>
<accession>A0A6P8I579</accession>
<protein>
    <submittedName>
        <fullName evidence="5">Uncharacterized protein LOC116298688</fullName>
    </submittedName>
</protein>
<dbReference type="InterPro" id="IPR036322">
    <property type="entry name" value="WD40_repeat_dom_sf"/>
</dbReference>
<keyword evidence="1 3" id="KW-0853">WD repeat</keyword>
<feature type="repeat" description="WD" evidence="3">
    <location>
        <begin position="132"/>
        <end position="173"/>
    </location>
</feature>
<dbReference type="Pfam" id="PF00400">
    <property type="entry name" value="WD40"/>
    <property type="match status" value="3"/>
</dbReference>
<dbReference type="GeneID" id="116298688"/>
<dbReference type="AlphaFoldDB" id="A0A6P8I579"/>
<dbReference type="PANTHER" id="PTHR47822:SF3">
    <property type="entry name" value="ANAPHASE-PROMOTING COMPLEX SUBUNIT 4-LIKE WD40 DOMAIN-CONTAINING PROTEIN"/>
    <property type="match status" value="1"/>
</dbReference>
<dbReference type="Gene3D" id="2.130.10.10">
    <property type="entry name" value="YVTN repeat-like/Quinoprotein amine dehydrogenase"/>
    <property type="match status" value="2"/>
</dbReference>
<dbReference type="PROSITE" id="PS50082">
    <property type="entry name" value="WD_REPEATS_2"/>
    <property type="match status" value="2"/>
</dbReference>
<dbReference type="InterPro" id="IPR001680">
    <property type="entry name" value="WD40_rpt"/>
</dbReference>
<keyword evidence="4" id="KW-1185">Reference proteome</keyword>
<name>A0A6P8I579_ACTTE</name>
<dbReference type="InParanoid" id="A0A6P8I579"/>
<feature type="repeat" description="WD" evidence="3">
    <location>
        <begin position="192"/>
        <end position="234"/>
    </location>
</feature>
<dbReference type="InterPro" id="IPR020472">
    <property type="entry name" value="WD40_PAC1"/>
</dbReference>
<proteinExistence type="predicted"/>